<accession>A0A3B0WG00</accession>
<dbReference type="PROSITE" id="PS00194">
    <property type="entry name" value="THIOREDOXIN_1"/>
    <property type="match status" value="1"/>
</dbReference>
<evidence type="ECO:0000313" key="3">
    <source>
        <dbReference type="EMBL" id="VAW51273.1"/>
    </source>
</evidence>
<dbReference type="SUPFAM" id="SSF52833">
    <property type="entry name" value="Thioredoxin-like"/>
    <property type="match status" value="2"/>
</dbReference>
<evidence type="ECO:0000259" key="2">
    <source>
        <dbReference type="PROSITE" id="PS51352"/>
    </source>
</evidence>
<proteinExistence type="predicted"/>
<dbReference type="AlphaFoldDB" id="A0A3B0WG00"/>
<dbReference type="InterPro" id="IPR017937">
    <property type="entry name" value="Thioredoxin_CS"/>
</dbReference>
<sequence>MSLKSLSFLFFLFLVTSHVHAKSEGELAAGMVNPGHEEHPAWFKTSFLDLFEDIEEAADNDKRLMIYYYQDGCPYCKKLLENFSQKELADKAQKYFDVVAINLWGDKTVTVGDRTYTEKKFAEALKVQYTPTILFFNEKNKIIFRANGYYPIDKFSALLDYIGKKQEAKIRYQDYIEKVNPQNSTGKLHDDINSVISSADLTQSNKSGVKPLLVMFEQKKCNTCDELHLDILKRKESIELLSRFNVVVFDMWSSDEVITPSGKKIKIRDWVKKLNIKYTPSLLFFDKKGKEIFRSDAYLKAFHTQSVLDYVSSGAYKTQSNFQRYVDKRADHLREQGVGVNLMD</sequence>
<dbReference type="PANTHER" id="PTHR15337:SF11">
    <property type="entry name" value="THIOREDOXIN DOMAIN-CONTAINING PROTEIN"/>
    <property type="match status" value="1"/>
</dbReference>
<protein>
    <submittedName>
        <fullName evidence="3">Thioredoxin SoxW</fullName>
    </submittedName>
</protein>
<organism evidence="3">
    <name type="scientific">hydrothermal vent metagenome</name>
    <dbReference type="NCBI Taxonomy" id="652676"/>
    <lineage>
        <taxon>unclassified sequences</taxon>
        <taxon>metagenomes</taxon>
        <taxon>ecological metagenomes</taxon>
    </lineage>
</organism>
<name>A0A3B0WG00_9ZZZZ</name>
<dbReference type="PANTHER" id="PTHR15337">
    <property type="entry name" value="ANTERIOR GRADIENT PROTEIN-RELATED"/>
    <property type="match status" value="1"/>
</dbReference>
<evidence type="ECO:0000256" key="1">
    <source>
        <dbReference type="ARBA" id="ARBA00022729"/>
    </source>
</evidence>
<dbReference type="Pfam" id="PF13098">
    <property type="entry name" value="Thioredoxin_2"/>
    <property type="match status" value="2"/>
</dbReference>
<dbReference type="InterPro" id="IPR036249">
    <property type="entry name" value="Thioredoxin-like_sf"/>
</dbReference>
<dbReference type="InterPro" id="IPR051099">
    <property type="entry name" value="AGR/TXD"/>
</dbReference>
<reference evidence="3" key="1">
    <citation type="submission" date="2018-06" db="EMBL/GenBank/DDBJ databases">
        <authorList>
            <person name="Zhirakovskaya E."/>
        </authorList>
    </citation>
    <scope>NUCLEOTIDE SEQUENCE</scope>
</reference>
<keyword evidence="1" id="KW-0732">Signal</keyword>
<dbReference type="InterPro" id="IPR013766">
    <property type="entry name" value="Thioredoxin_domain"/>
</dbReference>
<gene>
    <name evidence="3" type="ORF">MNBD_GAMMA06-1876</name>
</gene>
<dbReference type="PROSITE" id="PS51352">
    <property type="entry name" value="THIOREDOXIN_2"/>
    <property type="match status" value="1"/>
</dbReference>
<dbReference type="InterPro" id="IPR012336">
    <property type="entry name" value="Thioredoxin-like_fold"/>
</dbReference>
<dbReference type="Gene3D" id="3.40.30.10">
    <property type="entry name" value="Glutaredoxin"/>
    <property type="match status" value="2"/>
</dbReference>
<feature type="domain" description="Thioredoxin" evidence="2">
    <location>
        <begin position="27"/>
        <end position="164"/>
    </location>
</feature>
<dbReference type="EMBL" id="UOFD01000027">
    <property type="protein sequence ID" value="VAW51273.1"/>
    <property type="molecule type" value="Genomic_DNA"/>
</dbReference>